<dbReference type="InterPro" id="IPR036412">
    <property type="entry name" value="HAD-like_sf"/>
</dbReference>
<name>H0UJ05_9BACT</name>
<dbReference type="eggNOG" id="COG0561">
    <property type="taxonomic scope" value="Bacteria"/>
</dbReference>
<keyword evidence="2" id="KW-1185">Reference proteome</keyword>
<dbReference type="AlphaFoldDB" id="H0UJ05"/>
<keyword evidence="1" id="KW-0378">Hydrolase</keyword>
<dbReference type="PANTHER" id="PTHR10000:SF8">
    <property type="entry name" value="HAD SUPERFAMILY HYDROLASE-LIKE, TYPE 3"/>
    <property type="match status" value="1"/>
</dbReference>
<sequence length="252" mass="27534">MTCPSRPKLVLCDMDGCLSKDKGFPFDLDAMSKLRDLIHSSGIPFALATGRSDPYVEAVTQALDITTPCMCEHGCYLYFPSLKRPKANSCLTPAGQELMDHLRRTIEAHCAQLNCFTELKRTCLSIHPCRQGKELQSDLELLIANVKALITPEQLAELQVNRSSCTLDIVPRGCDKGAGAWALCQTLRVSPNDALAIGDSEIDLPMMAVCGLSAAPGNARPAVKERTGWLAPSENIFGVLEILDRFLSERAR</sequence>
<dbReference type="Gene3D" id="3.40.50.1000">
    <property type="entry name" value="HAD superfamily/HAD-like"/>
    <property type="match status" value="1"/>
</dbReference>
<dbReference type="InterPro" id="IPR006379">
    <property type="entry name" value="HAD-SF_hydro_IIB"/>
</dbReference>
<dbReference type="Proteomes" id="UP000003806">
    <property type="component" value="Chromosome"/>
</dbReference>
<protein>
    <submittedName>
        <fullName evidence="1">HAD-superfamily hydrolase, subfamily IIB</fullName>
    </submittedName>
</protein>
<evidence type="ECO:0000313" key="2">
    <source>
        <dbReference type="Proteomes" id="UP000003806"/>
    </source>
</evidence>
<accession>H0UJ05</accession>
<organism evidence="1 2">
    <name type="scientific">Jonquetella anthropi DSM 22815</name>
    <dbReference type="NCBI Taxonomy" id="885272"/>
    <lineage>
        <taxon>Bacteria</taxon>
        <taxon>Thermotogati</taxon>
        <taxon>Synergistota</taxon>
        <taxon>Synergistia</taxon>
        <taxon>Synergistales</taxon>
        <taxon>Dethiosulfovibrionaceae</taxon>
        <taxon>Jonquetella</taxon>
    </lineage>
</organism>
<reference evidence="1 2" key="1">
    <citation type="submission" date="2011-11" db="EMBL/GenBank/DDBJ databases">
        <title>The Noncontiguous Finished genome of Jonquetella anthropi DSM 22815.</title>
        <authorList>
            <consortium name="US DOE Joint Genome Institute (JGI-PGF)"/>
            <person name="Lucas S."/>
            <person name="Copeland A."/>
            <person name="Lapidus A."/>
            <person name="Glavina del Rio T."/>
            <person name="Dalin E."/>
            <person name="Tice H."/>
            <person name="Bruce D."/>
            <person name="Goodwin L."/>
            <person name="Pitluck S."/>
            <person name="Peters L."/>
            <person name="Mikhailova N."/>
            <person name="Held B."/>
            <person name="Kyrpides N."/>
            <person name="Mavromatis K."/>
            <person name="Ivanova N."/>
            <person name="Markowitz V."/>
            <person name="Cheng J.-F."/>
            <person name="Hugenholtz P."/>
            <person name="Woyke T."/>
            <person name="Wu D."/>
            <person name="Gronow S."/>
            <person name="Wellnitz S."/>
            <person name="Brambilla E."/>
            <person name="Klenk H.-P."/>
            <person name="Eisen J.A."/>
        </authorList>
    </citation>
    <scope>NUCLEOTIDE SEQUENCE [LARGE SCALE GENOMIC DNA]</scope>
    <source>
        <strain evidence="1 2">DSM 22815</strain>
    </source>
</reference>
<dbReference type="Gene3D" id="3.90.1070.10">
    <property type="match status" value="1"/>
</dbReference>
<dbReference type="HOGENOM" id="CLU_096412_0_0_0"/>
<dbReference type="GO" id="GO:0016791">
    <property type="term" value="F:phosphatase activity"/>
    <property type="evidence" value="ECO:0007669"/>
    <property type="project" value="TreeGrafter"/>
</dbReference>
<dbReference type="GO" id="GO:0000287">
    <property type="term" value="F:magnesium ion binding"/>
    <property type="evidence" value="ECO:0007669"/>
    <property type="project" value="TreeGrafter"/>
</dbReference>
<dbReference type="EMBL" id="CM001376">
    <property type="protein sequence ID" value="EHM13832.1"/>
    <property type="molecule type" value="Genomic_DNA"/>
</dbReference>
<gene>
    <name evidence="1" type="ORF">JonanDRAFT_1470</name>
</gene>
<dbReference type="PANTHER" id="PTHR10000">
    <property type="entry name" value="PHOSPHOSERINE PHOSPHATASE"/>
    <property type="match status" value="1"/>
</dbReference>
<evidence type="ECO:0000313" key="1">
    <source>
        <dbReference type="EMBL" id="EHM13832.1"/>
    </source>
</evidence>
<dbReference type="SUPFAM" id="SSF56784">
    <property type="entry name" value="HAD-like"/>
    <property type="match status" value="1"/>
</dbReference>
<dbReference type="NCBIfam" id="TIGR01484">
    <property type="entry name" value="HAD-SF-IIB"/>
    <property type="match status" value="1"/>
</dbReference>
<dbReference type="STRING" id="885272.JonanDRAFT_1470"/>
<dbReference type="InterPro" id="IPR023214">
    <property type="entry name" value="HAD_sf"/>
</dbReference>
<proteinExistence type="predicted"/>
<dbReference type="RefSeq" id="WP_008523385.1">
    <property type="nucleotide sequence ID" value="NZ_CM001376.1"/>
</dbReference>
<dbReference type="GO" id="GO:0005829">
    <property type="term" value="C:cytosol"/>
    <property type="evidence" value="ECO:0007669"/>
    <property type="project" value="TreeGrafter"/>
</dbReference>
<dbReference type="Pfam" id="PF08282">
    <property type="entry name" value="Hydrolase_3"/>
    <property type="match status" value="2"/>
</dbReference>